<dbReference type="InterPro" id="IPR012422">
    <property type="entry name" value="Cyt_c_oxidase_su4_bac-aa3"/>
</dbReference>
<evidence type="ECO:0000259" key="2">
    <source>
        <dbReference type="Pfam" id="PF07835"/>
    </source>
</evidence>
<protein>
    <recommendedName>
        <fullName evidence="2">Cytochrome c oxidase subunit IV bacterial aa3 type domain-containing protein</fullName>
    </recommendedName>
</protein>
<evidence type="ECO:0000313" key="3">
    <source>
        <dbReference type="EMBL" id="QIL01330.1"/>
    </source>
</evidence>
<sequence>MDVDALTNANQPGEIGRHARDYSKFIFMLKWGAVAAIIIAFFVVILIA</sequence>
<proteinExistence type="predicted"/>
<name>A0A6G7ZK93_9SPHN</name>
<dbReference type="RefSeq" id="WP_166091712.1">
    <property type="nucleotide sequence ID" value="NZ_CP049871.1"/>
</dbReference>
<feature type="transmembrane region" description="Helical" evidence="1">
    <location>
        <begin position="25"/>
        <end position="47"/>
    </location>
</feature>
<dbReference type="Pfam" id="PF07835">
    <property type="entry name" value="COX4_pro_2"/>
    <property type="match status" value="1"/>
</dbReference>
<dbReference type="AlphaFoldDB" id="A0A6G7ZK93"/>
<gene>
    <name evidence="3" type="ORF">G7078_06400</name>
</gene>
<keyword evidence="1" id="KW-1133">Transmembrane helix</keyword>
<dbReference type="Proteomes" id="UP000502502">
    <property type="component" value="Chromosome"/>
</dbReference>
<evidence type="ECO:0000256" key="1">
    <source>
        <dbReference type="SAM" id="Phobius"/>
    </source>
</evidence>
<reference evidence="3 4" key="1">
    <citation type="submission" date="2020-03" db="EMBL/GenBank/DDBJ databases">
        <title>Sphingomonas sp. nov., isolated from fish.</title>
        <authorList>
            <person name="Hyun D.-W."/>
            <person name="Bae J.-W."/>
        </authorList>
    </citation>
    <scope>NUCLEOTIDE SEQUENCE [LARGE SCALE GENOMIC DNA]</scope>
    <source>
        <strain evidence="3 4">HDW15C</strain>
    </source>
</reference>
<keyword evidence="1" id="KW-0812">Transmembrane</keyword>
<evidence type="ECO:0000313" key="4">
    <source>
        <dbReference type="Proteomes" id="UP000502502"/>
    </source>
</evidence>
<organism evidence="3 4">
    <name type="scientific">Sphingomonas sinipercae</name>
    <dbReference type="NCBI Taxonomy" id="2714944"/>
    <lineage>
        <taxon>Bacteria</taxon>
        <taxon>Pseudomonadati</taxon>
        <taxon>Pseudomonadota</taxon>
        <taxon>Alphaproteobacteria</taxon>
        <taxon>Sphingomonadales</taxon>
        <taxon>Sphingomonadaceae</taxon>
        <taxon>Sphingomonas</taxon>
    </lineage>
</organism>
<dbReference type="KEGG" id="ssin:G7078_06400"/>
<keyword evidence="1" id="KW-0472">Membrane</keyword>
<keyword evidence="4" id="KW-1185">Reference proteome</keyword>
<feature type="domain" description="Cytochrome c oxidase subunit IV bacterial aa3 type" evidence="2">
    <location>
        <begin position="15"/>
        <end position="46"/>
    </location>
</feature>
<dbReference type="EMBL" id="CP049871">
    <property type="protein sequence ID" value="QIL01330.1"/>
    <property type="molecule type" value="Genomic_DNA"/>
</dbReference>
<accession>A0A6G7ZK93</accession>